<dbReference type="GO" id="GO:0003700">
    <property type="term" value="F:DNA-binding transcription factor activity"/>
    <property type="evidence" value="ECO:0007669"/>
    <property type="project" value="InterPro"/>
</dbReference>
<dbReference type="EMBL" id="MTKT01001084">
    <property type="protein sequence ID" value="OWM86417.1"/>
    <property type="molecule type" value="Genomic_DNA"/>
</dbReference>
<protein>
    <recommendedName>
        <fullName evidence="9">AP2/ERF domain-containing protein</fullName>
    </recommendedName>
</protein>
<keyword evidence="13" id="KW-1185">Reference proteome</keyword>
<comment type="caution">
    <text evidence="10">The sequence shown here is derived from an EMBL/GenBank/DDBJ whole genome shotgun (WGS) entry which is preliminary data.</text>
</comment>
<dbReference type="InterPro" id="IPR016177">
    <property type="entry name" value="DNA-bd_dom_sf"/>
</dbReference>
<dbReference type="GeneID" id="116194680"/>
<dbReference type="GO" id="GO:0005634">
    <property type="term" value="C:nucleus"/>
    <property type="evidence" value="ECO:0007669"/>
    <property type="project" value="UniProtKB-SubCell"/>
</dbReference>
<dbReference type="PANTHER" id="PTHR31985">
    <property type="entry name" value="ETHYLENE-RESPONSIVE TRANSCRIPTION FACTOR ERF042-RELATED"/>
    <property type="match status" value="1"/>
</dbReference>
<dbReference type="Proteomes" id="UP000197138">
    <property type="component" value="Unassembled WGS sequence"/>
</dbReference>
<comment type="similarity">
    <text evidence="7">Belongs to the AP2/ERF transcription factor family. ERF subfamily.</text>
</comment>
<feature type="region of interest" description="Disordered" evidence="8">
    <location>
        <begin position="223"/>
        <end position="242"/>
    </location>
</feature>
<dbReference type="InterPro" id="IPR051032">
    <property type="entry name" value="AP2/ERF_TF_ERF_subfamily"/>
</dbReference>
<evidence type="ECO:0000313" key="13">
    <source>
        <dbReference type="Proteomes" id="UP000233551"/>
    </source>
</evidence>
<evidence type="ECO:0000256" key="7">
    <source>
        <dbReference type="ARBA" id="ARBA00024343"/>
    </source>
</evidence>
<dbReference type="SMART" id="SM00380">
    <property type="entry name" value="AP2"/>
    <property type="match status" value="1"/>
</dbReference>
<evidence type="ECO:0000313" key="10">
    <source>
        <dbReference type="EMBL" id="OWM86417.1"/>
    </source>
</evidence>
<dbReference type="Gene3D" id="3.30.730.10">
    <property type="entry name" value="AP2/ERF domain"/>
    <property type="match status" value="1"/>
</dbReference>
<keyword evidence="3" id="KW-0238">DNA-binding</keyword>
<evidence type="ECO:0000259" key="9">
    <source>
        <dbReference type="PROSITE" id="PS51032"/>
    </source>
</evidence>
<evidence type="ECO:0000256" key="1">
    <source>
        <dbReference type="ARBA" id="ARBA00004123"/>
    </source>
</evidence>
<keyword evidence="5" id="KW-0804">Transcription</keyword>
<dbReference type="AlphaFoldDB" id="A0A218XN59"/>
<feature type="region of interest" description="Disordered" evidence="8">
    <location>
        <begin position="170"/>
        <end position="197"/>
    </location>
</feature>
<keyword evidence="6" id="KW-0539">Nucleus</keyword>
<reference evidence="10" key="2">
    <citation type="submission" date="2017-06" db="EMBL/GenBank/DDBJ databases">
        <title>The pomegranate genome and the genomics of punicalagin biosynthesis.</title>
        <authorList>
            <person name="Xu C."/>
        </authorList>
    </citation>
    <scope>NUCLEOTIDE SEQUENCE [LARGE SCALE GENOMIC DNA]</scope>
    <source>
        <tissue evidence="10">Fresh leaf</tissue>
    </source>
</reference>
<dbReference type="Pfam" id="PF00847">
    <property type="entry name" value="AP2"/>
    <property type="match status" value="1"/>
</dbReference>
<dbReference type="OrthoDB" id="1932364at2759"/>
<proteinExistence type="inferred from homology"/>
<feature type="domain" description="AP2/ERF" evidence="9">
    <location>
        <begin position="75"/>
        <end position="132"/>
    </location>
</feature>
<dbReference type="FunFam" id="3.30.730.10:FF:000001">
    <property type="entry name" value="Ethylene-responsive transcription factor 2"/>
    <property type="match status" value="1"/>
</dbReference>
<organism evidence="10 12">
    <name type="scientific">Punica granatum</name>
    <name type="common">Pomegranate</name>
    <dbReference type="NCBI Taxonomy" id="22663"/>
    <lineage>
        <taxon>Eukaryota</taxon>
        <taxon>Viridiplantae</taxon>
        <taxon>Streptophyta</taxon>
        <taxon>Embryophyta</taxon>
        <taxon>Tracheophyta</taxon>
        <taxon>Spermatophyta</taxon>
        <taxon>Magnoliopsida</taxon>
        <taxon>eudicotyledons</taxon>
        <taxon>Gunneridae</taxon>
        <taxon>Pentapetalae</taxon>
        <taxon>rosids</taxon>
        <taxon>malvids</taxon>
        <taxon>Myrtales</taxon>
        <taxon>Lythraceae</taxon>
        <taxon>Punica</taxon>
    </lineage>
</organism>
<name>A0A218XN59_PUNGR</name>
<dbReference type="SUPFAM" id="SSF54171">
    <property type="entry name" value="DNA-binding domain"/>
    <property type="match status" value="1"/>
</dbReference>
<reference evidence="12" key="1">
    <citation type="journal article" date="2017" name="Plant J.">
        <title>The pomegranate (Punica granatum L.) genome and the genomics of punicalagin biosynthesis.</title>
        <authorList>
            <person name="Qin G."/>
            <person name="Xu C."/>
            <person name="Ming R."/>
            <person name="Tang H."/>
            <person name="Guyot R."/>
            <person name="Kramer E.M."/>
            <person name="Hu Y."/>
            <person name="Yi X."/>
            <person name="Qi Y."/>
            <person name="Xu X."/>
            <person name="Gao Z."/>
            <person name="Pan H."/>
            <person name="Jian J."/>
            <person name="Tian Y."/>
            <person name="Yue Z."/>
            <person name="Xu Y."/>
        </authorList>
    </citation>
    <scope>NUCLEOTIDE SEQUENCE [LARGE SCALE GENOMIC DNA]</scope>
    <source>
        <strain evidence="12">cv. Dabenzi</strain>
    </source>
</reference>
<dbReference type="STRING" id="22663.A0A218XN59"/>
<keyword evidence="4" id="KW-0010">Activator</keyword>
<accession>A0A218XN59</accession>
<dbReference type="PROSITE" id="PS51032">
    <property type="entry name" value="AP2_ERF"/>
    <property type="match status" value="1"/>
</dbReference>
<reference evidence="11 13" key="3">
    <citation type="submission" date="2017-11" db="EMBL/GenBank/DDBJ databases">
        <title>De-novo sequencing of pomegranate (Punica granatum L.) genome.</title>
        <authorList>
            <person name="Akparov Z."/>
            <person name="Amiraslanov A."/>
            <person name="Hajiyeva S."/>
            <person name="Abbasov M."/>
            <person name="Kaur K."/>
            <person name="Hamwieh A."/>
            <person name="Solovyev V."/>
            <person name="Salamov A."/>
            <person name="Braich B."/>
            <person name="Kosarev P."/>
            <person name="Mahmoud A."/>
            <person name="Hajiyev E."/>
            <person name="Babayeva S."/>
            <person name="Izzatullayeva V."/>
            <person name="Mammadov A."/>
            <person name="Mammadov A."/>
            <person name="Sharifova S."/>
            <person name="Ojaghi J."/>
            <person name="Eynullazada K."/>
            <person name="Bayramov B."/>
            <person name="Abdulazimova A."/>
            <person name="Shahmuradov I."/>
        </authorList>
    </citation>
    <scope>NUCLEOTIDE SEQUENCE [LARGE SCALE GENOMIC DNA]</scope>
    <source>
        <strain evidence="11">AG2017</strain>
        <strain evidence="13">cv. AG2017</strain>
        <tissue evidence="11">Leaf</tissue>
    </source>
</reference>
<evidence type="ECO:0000256" key="6">
    <source>
        <dbReference type="ARBA" id="ARBA00023242"/>
    </source>
</evidence>
<dbReference type="CDD" id="cd00018">
    <property type="entry name" value="AP2"/>
    <property type="match status" value="1"/>
</dbReference>
<dbReference type="InterPro" id="IPR001471">
    <property type="entry name" value="AP2/ERF_dom"/>
</dbReference>
<evidence type="ECO:0000256" key="8">
    <source>
        <dbReference type="SAM" id="MobiDB-lite"/>
    </source>
</evidence>
<dbReference type="EMBL" id="PGOL01003762">
    <property type="protein sequence ID" value="PKI39769.1"/>
    <property type="molecule type" value="Genomic_DNA"/>
</dbReference>
<evidence type="ECO:0000256" key="3">
    <source>
        <dbReference type="ARBA" id="ARBA00023125"/>
    </source>
</evidence>
<evidence type="ECO:0000313" key="11">
    <source>
        <dbReference type="EMBL" id="PKI39769.1"/>
    </source>
</evidence>
<gene>
    <name evidence="10" type="ORF">CDL15_Pgr021504</name>
    <name evidence="11" type="ORF">CRG98_039814</name>
</gene>
<evidence type="ECO:0000313" key="12">
    <source>
        <dbReference type="Proteomes" id="UP000197138"/>
    </source>
</evidence>
<evidence type="ECO:0000256" key="5">
    <source>
        <dbReference type="ARBA" id="ARBA00023163"/>
    </source>
</evidence>
<feature type="compositionally biased region" description="Low complexity" evidence="8">
    <location>
        <begin position="18"/>
        <end position="33"/>
    </location>
</feature>
<sequence>MEAAEVHNKCQAVHPTFSSSSSSWSAKSASSSSEDWFESQKGKSQETEELCAIDRRSKKKARNCNGGEDGSKHPTYRGVRMRQWGKWVSEIREPRKKSRIWLGTFQTAEMAARAHDVAALAIKGRSAHLNFPELAPNLPRPAGPTPKDIQAAAALAAAINFPATILVTHPESAETTTEKSNSENSAAEEDYGDPFTDLPDLLQDISNRISGFGPSILPWQVENDEEAGFHQEQDDPFYWDCY</sequence>
<evidence type="ECO:0000256" key="4">
    <source>
        <dbReference type="ARBA" id="ARBA00023159"/>
    </source>
</evidence>
<keyword evidence="2" id="KW-0805">Transcription regulation</keyword>
<dbReference type="InterPro" id="IPR036955">
    <property type="entry name" value="AP2/ERF_dom_sf"/>
</dbReference>
<dbReference type="Proteomes" id="UP000233551">
    <property type="component" value="Unassembled WGS sequence"/>
</dbReference>
<evidence type="ECO:0000256" key="2">
    <source>
        <dbReference type="ARBA" id="ARBA00023015"/>
    </source>
</evidence>
<dbReference type="PANTHER" id="PTHR31985:SF130">
    <property type="entry name" value="ETHYLENE-RESPONSIVE TRANSCRIPTION FACTOR ERF034"/>
    <property type="match status" value="1"/>
</dbReference>
<comment type="subcellular location">
    <subcellularLocation>
        <location evidence="1">Nucleus</location>
    </subcellularLocation>
</comment>
<dbReference type="GO" id="GO:0003677">
    <property type="term" value="F:DNA binding"/>
    <property type="evidence" value="ECO:0007669"/>
    <property type="project" value="UniProtKB-KW"/>
</dbReference>
<feature type="region of interest" description="Disordered" evidence="8">
    <location>
        <begin position="1"/>
        <end position="76"/>
    </location>
</feature>
<dbReference type="PRINTS" id="PR00367">
    <property type="entry name" value="ETHRSPELEMNT"/>
</dbReference>